<feature type="transmembrane region" description="Helical" evidence="7">
    <location>
        <begin position="43"/>
        <end position="62"/>
    </location>
</feature>
<dbReference type="Proteomes" id="UP001259982">
    <property type="component" value="Unassembled WGS sequence"/>
</dbReference>
<keyword evidence="5 7" id="KW-1133">Transmembrane helix</keyword>
<comment type="similarity">
    <text evidence="2">Belongs to the UPF0702 family.</text>
</comment>
<evidence type="ECO:0000256" key="5">
    <source>
        <dbReference type="ARBA" id="ARBA00022989"/>
    </source>
</evidence>
<feature type="domain" description="YetF C-terminal" evidence="8">
    <location>
        <begin position="91"/>
        <end position="158"/>
    </location>
</feature>
<dbReference type="Pfam" id="PF04239">
    <property type="entry name" value="DUF421"/>
    <property type="match status" value="1"/>
</dbReference>
<evidence type="ECO:0000256" key="2">
    <source>
        <dbReference type="ARBA" id="ARBA00006448"/>
    </source>
</evidence>
<dbReference type="RefSeq" id="WP_311657347.1">
    <property type="nucleotide sequence ID" value="NZ_JAVRHY010000002.1"/>
</dbReference>
<evidence type="ECO:0000313" key="10">
    <source>
        <dbReference type="Proteomes" id="UP001259982"/>
    </source>
</evidence>
<evidence type="ECO:0000256" key="6">
    <source>
        <dbReference type="ARBA" id="ARBA00023136"/>
    </source>
</evidence>
<dbReference type="PANTHER" id="PTHR34582:SF6">
    <property type="entry name" value="UPF0702 TRANSMEMBRANE PROTEIN YCAP"/>
    <property type="match status" value="1"/>
</dbReference>
<dbReference type="InterPro" id="IPR007353">
    <property type="entry name" value="DUF421"/>
</dbReference>
<evidence type="ECO:0000256" key="3">
    <source>
        <dbReference type="ARBA" id="ARBA00022475"/>
    </source>
</evidence>
<evidence type="ECO:0000256" key="7">
    <source>
        <dbReference type="SAM" id="Phobius"/>
    </source>
</evidence>
<feature type="transmembrane region" description="Helical" evidence="7">
    <location>
        <begin position="68"/>
        <end position="85"/>
    </location>
</feature>
<proteinExistence type="inferred from homology"/>
<keyword evidence="4 7" id="KW-0812">Transmembrane</keyword>
<comment type="subcellular location">
    <subcellularLocation>
        <location evidence="1">Cell membrane</location>
        <topology evidence="1">Multi-pass membrane protein</topology>
    </subcellularLocation>
</comment>
<feature type="transmembrane region" description="Helical" evidence="7">
    <location>
        <begin position="12"/>
        <end position="31"/>
    </location>
</feature>
<evidence type="ECO:0000256" key="1">
    <source>
        <dbReference type="ARBA" id="ARBA00004651"/>
    </source>
</evidence>
<name>A0ABU3B500_9GAMM</name>
<reference evidence="9 10" key="1">
    <citation type="submission" date="2023-09" db="EMBL/GenBank/DDBJ databases">
        <authorList>
            <person name="Rey-Velasco X."/>
        </authorList>
    </citation>
    <scope>NUCLEOTIDE SEQUENCE [LARGE SCALE GENOMIC DNA]</scope>
    <source>
        <strain evidence="9 10">P385</strain>
    </source>
</reference>
<organism evidence="9 10">
    <name type="scientific">Spectribacter acetivorans</name>
    <dbReference type="NCBI Taxonomy" id="3075603"/>
    <lineage>
        <taxon>Bacteria</taxon>
        <taxon>Pseudomonadati</taxon>
        <taxon>Pseudomonadota</taxon>
        <taxon>Gammaproteobacteria</taxon>
        <taxon>Salinisphaerales</taxon>
        <taxon>Salinisphaeraceae</taxon>
        <taxon>Spectribacter</taxon>
    </lineage>
</organism>
<keyword evidence="3" id="KW-1003">Cell membrane</keyword>
<protein>
    <submittedName>
        <fullName evidence="9">DUF421 domain-containing protein</fullName>
    </submittedName>
</protein>
<dbReference type="EMBL" id="JAVRHY010000002">
    <property type="protein sequence ID" value="MDT0617532.1"/>
    <property type="molecule type" value="Genomic_DNA"/>
</dbReference>
<dbReference type="InterPro" id="IPR023090">
    <property type="entry name" value="UPF0702_alpha/beta_dom_sf"/>
</dbReference>
<evidence type="ECO:0000313" key="9">
    <source>
        <dbReference type="EMBL" id="MDT0617532.1"/>
    </source>
</evidence>
<gene>
    <name evidence="9" type="ORF">RM531_03525</name>
</gene>
<dbReference type="Gene3D" id="3.30.240.20">
    <property type="entry name" value="bsu07140 like domains"/>
    <property type="match status" value="1"/>
</dbReference>
<comment type="caution">
    <text evidence="9">The sequence shown here is derived from an EMBL/GenBank/DDBJ whole genome shotgun (WGS) entry which is preliminary data.</text>
</comment>
<evidence type="ECO:0000256" key="4">
    <source>
        <dbReference type="ARBA" id="ARBA00022692"/>
    </source>
</evidence>
<evidence type="ECO:0000259" key="8">
    <source>
        <dbReference type="Pfam" id="PF04239"/>
    </source>
</evidence>
<keyword evidence="6 7" id="KW-0472">Membrane</keyword>
<sequence length="178" mass="19266">MWIDWFAPAATPVVWVVLSTLGMYITILLFARWSGVRSFAQMSAFDIAVTIAIGSLLATTVASRNPPLIQGMAALVTLYGIQLLVSRLRKRFRAVERVTDNRPILLMGPGGKLKPANLAVARVTEDDLRAHLRAANVEEIASVQAVVMEGTGSINVLHGAGRVDPWLLQGVRDHGGRA</sequence>
<accession>A0ABU3B500</accession>
<keyword evidence="10" id="KW-1185">Reference proteome</keyword>
<dbReference type="PANTHER" id="PTHR34582">
    <property type="entry name" value="UPF0702 TRANSMEMBRANE PROTEIN YCAP"/>
    <property type="match status" value="1"/>
</dbReference>